<reference evidence="1" key="1">
    <citation type="journal article" date="2004" name="FEMS Microbiol. Lett.">
        <title>Characterisation of a new Leishmania META gene and genomic analysis of the META cluster.</title>
        <authorList>
            <person name="Ramos C.S."/>
            <person name="Franco F.A."/>
            <person name="Smith D.F."/>
            <person name="Uliana S.R."/>
        </authorList>
    </citation>
    <scope>NUCLEOTIDE SEQUENCE</scope>
    <source>
        <strain evidence="1">MHOM/BR/1973/M2269</strain>
    </source>
</reference>
<evidence type="ECO:0000313" key="1">
    <source>
        <dbReference type="EMBL" id="AAR91712.1"/>
    </source>
</evidence>
<proteinExistence type="predicted"/>
<sequence length="107" mass="12488">MLKVSQFVCTTRGRPIYEPYFVECLATVVVLPRQMEYKCPKPHSLSKEILRVMVRNRVTPYRISLSHLYYLCTPPMSICLRSSCKNRSPTCFSHFFSLSSSTFSPRR</sequence>
<name>Q6T9E0_LEIAM</name>
<organism evidence="1">
    <name type="scientific">Leishmania amazonensis</name>
    <dbReference type="NCBI Taxonomy" id="5659"/>
    <lineage>
        <taxon>Eukaryota</taxon>
        <taxon>Discoba</taxon>
        <taxon>Euglenozoa</taxon>
        <taxon>Kinetoplastea</taxon>
        <taxon>Metakinetoplastina</taxon>
        <taxon>Trypanosomatida</taxon>
        <taxon>Trypanosomatidae</taxon>
        <taxon>Leishmaniinae</taxon>
        <taxon>Leishmania</taxon>
    </lineage>
</organism>
<protein>
    <submittedName>
        <fullName evidence="1">Uncharacterized protein</fullName>
    </submittedName>
</protein>
<accession>Q6T9E0</accession>
<dbReference type="AlphaFoldDB" id="Q6T9E0"/>
<dbReference type="EMBL" id="AH013639">
    <property type="protein sequence ID" value="AAR91712.1"/>
    <property type="molecule type" value="Genomic_DNA"/>
</dbReference>